<sequence>MGKGGESIPDEEWERFLREAEAGVEGAPEEPSARARMVARRLREESGRPEPWRGHPPARRQRGKGWYAFGLLVAAALLVVALDPGLVAGWFGGGGGDGGSAPLAVESKRPDQPPPTEAAARRPTVGQPFRGSPAAQWGDGTAGIGLPEARATGWMDKGQVAQALEKSRDFLVASSLDPGVLRGERPRKAIALINPHQRDVQDYLATAFRAPSRENDPVLLFSRFDRTKVRLVGDVVKTRGRITYREGKRGAVEVTTDVTYVYPAVRAAAGSDEVVRTIVRREVVMSWDDPAKVITEPGTFSLVSYKADTTNGGCATPTGYFTPEFGPERAASHPADGAEVDPYDRSKSMETRMREAGGAGCGTATRS</sequence>
<keyword evidence="2" id="KW-0472">Membrane</keyword>
<feature type="compositionally biased region" description="Basic and acidic residues" evidence="1">
    <location>
        <begin position="41"/>
        <end position="53"/>
    </location>
</feature>
<dbReference type="EMBL" id="JBHYTS010000001">
    <property type="protein sequence ID" value="MFE1749098.1"/>
    <property type="molecule type" value="Genomic_DNA"/>
</dbReference>
<feature type="transmembrane region" description="Helical" evidence="2">
    <location>
        <begin position="66"/>
        <end position="91"/>
    </location>
</feature>
<keyword evidence="4" id="KW-1185">Reference proteome</keyword>
<keyword evidence="2" id="KW-0812">Transmembrane</keyword>
<gene>
    <name evidence="3" type="ORF">ACFW88_00845</name>
</gene>
<comment type="caution">
    <text evidence="3">The sequence shown here is derived from an EMBL/GenBank/DDBJ whole genome shotgun (WGS) entry which is preliminary data.</text>
</comment>
<feature type="region of interest" description="Disordered" evidence="1">
    <location>
        <begin position="101"/>
        <end position="140"/>
    </location>
</feature>
<evidence type="ECO:0000256" key="1">
    <source>
        <dbReference type="SAM" id="MobiDB-lite"/>
    </source>
</evidence>
<feature type="region of interest" description="Disordered" evidence="1">
    <location>
        <begin position="19"/>
        <end position="60"/>
    </location>
</feature>
<evidence type="ECO:0000313" key="4">
    <source>
        <dbReference type="Proteomes" id="UP001599756"/>
    </source>
</evidence>
<accession>A0ABW6GXK3</accession>
<evidence type="ECO:0000313" key="3">
    <source>
        <dbReference type="EMBL" id="MFE1749098.1"/>
    </source>
</evidence>
<keyword evidence="2" id="KW-1133">Transmembrane helix</keyword>
<dbReference type="RefSeq" id="WP_381807406.1">
    <property type="nucleotide sequence ID" value="NZ_JBHYTS010000001.1"/>
</dbReference>
<feature type="region of interest" description="Disordered" evidence="1">
    <location>
        <begin position="327"/>
        <end position="367"/>
    </location>
</feature>
<organism evidence="3 4">
    <name type="scientific">Streptomyces anandii</name>
    <dbReference type="NCBI Taxonomy" id="285454"/>
    <lineage>
        <taxon>Bacteria</taxon>
        <taxon>Bacillati</taxon>
        <taxon>Actinomycetota</taxon>
        <taxon>Actinomycetes</taxon>
        <taxon>Kitasatosporales</taxon>
        <taxon>Streptomycetaceae</taxon>
        <taxon>Streptomyces</taxon>
    </lineage>
</organism>
<evidence type="ECO:0000256" key="2">
    <source>
        <dbReference type="SAM" id="Phobius"/>
    </source>
</evidence>
<dbReference type="Proteomes" id="UP001599756">
    <property type="component" value="Unassembled WGS sequence"/>
</dbReference>
<reference evidence="3 4" key="1">
    <citation type="submission" date="2024-09" db="EMBL/GenBank/DDBJ databases">
        <title>The Natural Products Discovery Center: Release of the First 8490 Sequenced Strains for Exploring Actinobacteria Biosynthetic Diversity.</title>
        <authorList>
            <person name="Kalkreuter E."/>
            <person name="Kautsar S.A."/>
            <person name="Yang D."/>
            <person name="Bader C.D."/>
            <person name="Teijaro C.N."/>
            <person name="Fluegel L."/>
            <person name="Davis C.M."/>
            <person name="Simpson J.R."/>
            <person name="Lauterbach L."/>
            <person name="Steele A.D."/>
            <person name="Gui C."/>
            <person name="Meng S."/>
            <person name="Li G."/>
            <person name="Viehrig K."/>
            <person name="Ye F."/>
            <person name="Su P."/>
            <person name="Kiefer A.F."/>
            <person name="Nichols A."/>
            <person name="Cepeda A.J."/>
            <person name="Yan W."/>
            <person name="Fan B."/>
            <person name="Jiang Y."/>
            <person name="Adhikari A."/>
            <person name="Zheng C.-J."/>
            <person name="Schuster L."/>
            <person name="Cowan T.M."/>
            <person name="Smanski M.J."/>
            <person name="Chevrette M.G."/>
            <person name="De Carvalho L.P.S."/>
            <person name="Shen B."/>
        </authorList>
    </citation>
    <scope>NUCLEOTIDE SEQUENCE [LARGE SCALE GENOMIC DNA]</scope>
    <source>
        <strain evidence="3 4">NPDC059500</strain>
    </source>
</reference>
<proteinExistence type="predicted"/>
<name>A0ABW6GXK3_9ACTN</name>
<protein>
    <submittedName>
        <fullName evidence="3">Uncharacterized protein</fullName>
    </submittedName>
</protein>
<feature type="compositionally biased region" description="Basic and acidic residues" evidence="1">
    <location>
        <begin position="342"/>
        <end position="355"/>
    </location>
</feature>